<dbReference type="InterPro" id="IPR018247">
    <property type="entry name" value="EF_Hand_1_Ca_BS"/>
</dbReference>
<proteinExistence type="inferred from homology"/>
<evidence type="ECO:0000313" key="12">
    <source>
        <dbReference type="EMBL" id="VUX55943.1"/>
    </source>
</evidence>
<dbReference type="PROSITE" id="PS00018">
    <property type="entry name" value="EF_HAND_1"/>
    <property type="match status" value="1"/>
</dbReference>
<evidence type="ECO:0000259" key="10">
    <source>
        <dbReference type="Pfam" id="PF00593"/>
    </source>
</evidence>
<keyword evidence="4 8" id="KW-0812">Transmembrane</keyword>
<protein>
    <submittedName>
        <fullName evidence="12">TonB-dependent receptor</fullName>
    </submittedName>
</protein>
<feature type="domain" description="TonB-dependent receptor plug" evidence="11">
    <location>
        <begin position="49"/>
        <end position="160"/>
    </location>
</feature>
<dbReference type="GO" id="GO:0015344">
    <property type="term" value="F:siderophore uptake transmembrane transporter activity"/>
    <property type="evidence" value="ECO:0007669"/>
    <property type="project" value="TreeGrafter"/>
</dbReference>
<organism evidence="12">
    <name type="scientific">uncultured Woeseiaceae bacterium</name>
    <dbReference type="NCBI Taxonomy" id="1983305"/>
    <lineage>
        <taxon>Bacteria</taxon>
        <taxon>Pseudomonadati</taxon>
        <taxon>Pseudomonadota</taxon>
        <taxon>Gammaproteobacteria</taxon>
        <taxon>Woeseiales</taxon>
        <taxon>Woeseiaceae</taxon>
        <taxon>environmental samples</taxon>
    </lineage>
</organism>
<dbReference type="GO" id="GO:0009279">
    <property type="term" value="C:cell outer membrane"/>
    <property type="evidence" value="ECO:0007669"/>
    <property type="project" value="UniProtKB-SubCell"/>
</dbReference>
<dbReference type="InterPro" id="IPR039426">
    <property type="entry name" value="TonB-dep_rcpt-like"/>
</dbReference>
<evidence type="ECO:0000256" key="9">
    <source>
        <dbReference type="RuleBase" id="RU003357"/>
    </source>
</evidence>
<dbReference type="PROSITE" id="PS52016">
    <property type="entry name" value="TONB_DEPENDENT_REC_3"/>
    <property type="match status" value="1"/>
</dbReference>
<sequence length="691" mass="75582">MIHRIKAVPIRLLQIFTLLCLGSPGWSQEAESDALDEIVVVATRTESSVRDVARSVSVVNKERIQNATQQLGLDESLAGVPGLYIQNRYNFSGDLRVSLRGFGARSSFGIRGIKIFVDGIPETLPDGQSGVDSIDLGSAQSIEVLRGPASSLYGNASGGVIAVSSELGESEPFVEGKIAAGEFGFQQYGLKAAGQINATDNLFNISRTELDGYRDHAKFRGTQLNGRLGIPLNENDRLLVAVNFADQPTAQDPGGINAAQAALDPSSARDRNILFDAGETVEQQKLGFVYERERSSGTLTVRNHYVWRDFANRLPFTDGGAVDLDRFFFGIGAQYNLGESLPDAVGLLFGIDYDRQDDDRQRFDNNDGVIGAQTFDQNEQVDSTGVFVQGEYRLNDAWAIQAGLRYDELSYDVSDRFLSDGDDSGTLDFDELSPSLGVNYKFAAGVLFASYSSGFETPTTTELANPDGSGGFNQSLRPQLADNFEIGYKGGRENLFYEVSLFQIDLEDELVPFELAEFPGRTFFSNAATSDRTGLETAVSWQNDSGFGIDASFTWSDFKFESFIDDNGNDFSGNQLPGLPRQFGYLGFSYSGDNGFSGVLETVYSGDLYADNANLVNVSSYTVANLRFSIDIPSGKWLFRAYAGINNLFDESYNNNIRINAFGGRYFEPAPGRNVYVGIIVNHANTRSSDR</sequence>
<evidence type="ECO:0000256" key="5">
    <source>
        <dbReference type="ARBA" id="ARBA00023077"/>
    </source>
</evidence>
<dbReference type="CDD" id="cd01347">
    <property type="entry name" value="ligand_gated_channel"/>
    <property type="match status" value="1"/>
</dbReference>
<dbReference type="EMBL" id="LR633967">
    <property type="protein sequence ID" value="VUX55943.1"/>
    <property type="molecule type" value="Genomic_DNA"/>
</dbReference>
<evidence type="ECO:0000259" key="11">
    <source>
        <dbReference type="Pfam" id="PF07715"/>
    </source>
</evidence>
<evidence type="ECO:0000256" key="6">
    <source>
        <dbReference type="ARBA" id="ARBA00023136"/>
    </source>
</evidence>
<dbReference type="Gene3D" id="2.170.130.10">
    <property type="entry name" value="TonB-dependent receptor, plug domain"/>
    <property type="match status" value="1"/>
</dbReference>
<dbReference type="InterPro" id="IPR037066">
    <property type="entry name" value="Plug_dom_sf"/>
</dbReference>
<keyword evidence="2 8" id="KW-0813">Transport</keyword>
<reference evidence="12" key="1">
    <citation type="submission" date="2019-07" db="EMBL/GenBank/DDBJ databases">
        <authorList>
            <person name="Weber M."/>
            <person name="Kostadinov I."/>
            <person name="Kostadinov D I."/>
        </authorList>
    </citation>
    <scope>NUCLEOTIDE SEQUENCE</scope>
    <source>
        <strain evidence="12">Gfbio:sag-sample-m06:053724c1-46a9-4a36-b237-ea2bf867836b</strain>
    </source>
</reference>
<dbReference type="Gene3D" id="2.40.170.20">
    <property type="entry name" value="TonB-dependent receptor, beta-barrel domain"/>
    <property type="match status" value="1"/>
</dbReference>
<dbReference type="InterPro" id="IPR000531">
    <property type="entry name" value="Beta-barrel_TonB"/>
</dbReference>
<dbReference type="GO" id="GO:0044718">
    <property type="term" value="P:siderophore transmembrane transport"/>
    <property type="evidence" value="ECO:0007669"/>
    <property type="project" value="TreeGrafter"/>
</dbReference>
<evidence type="ECO:0000256" key="8">
    <source>
        <dbReference type="PROSITE-ProRule" id="PRU01360"/>
    </source>
</evidence>
<dbReference type="AlphaFoldDB" id="A0A7D9D3T0"/>
<evidence type="ECO:0000256" key="4">
    <source>
        <dbReference type="ARBA" id="ARBA00022692"/>
    </source>
</evidence>
<dbReference type="PANTHER" id="PTHR30069">
    <property type="entry name" value="TONB-DEPENDENT OUTER MEMBRANE RECEPTOR"/>
    <property type="match status" value="1"/>
</dbReference>
<dbReference type="InterPro" id="IPR012910">
    <property type="entry name" value="Plug_dom"/>
</dbReference>
<dbReference type="SUPFAM" id="SSF56935">
    <property type="entry name" value="Porins"/>
    <property type="match status" value="1"/>
</dbReference>
<dbReference type="PANTHER" id="PTHR30069:SF28">
    <property type="entry name" value="TONB-DEPENDENT RECEPTOR YNCD-RELATED"/>
    <property type="match status" value="1"/>
</dbReference>
<evidence type="ECO:0000256" key="2">
    <source>
        <dbReference type="ARBA" id="ARBA00022448"/>
    </source>
</evidence>
<gene>
    <name evidence="12" type="ORF">JTBM06_V1_180007</name>
</gene>
<keyword evidence="3 8" id="KW-1134">Transmembrane beta strand</keyword>
<comment type="subcellular location">
    <subcellularLocation>
        <location evidence="1 8">Cell outer membrane</location>
        <topology evidence="1 8">Multi-pass membrane protein</topology>
    </subcellularLocation>
</comment>
<evidence type="ECO:0000256" key="1">
    <source>
        <dbReference type="ARBA" id="ARBA00004571"/>
    </source>
</evidence>
<keyword evidence="6 8" id="KW-0472">Membrane</keyword>
<keyword evidence="12" id="KW-0675">Receptor</keyword>
<dbReference type="InterPro" id="IPR036942">
    <property type="entry name" value="Beta-barrel_TonB_sf"/>
</dbReference>
<evidence type="ECO:0000256" key="3">
    <source>
        <dbReference type="ARBA" id="ARBA00022452"/>
    </source>
</evidence>
<accession>A0A7D9D3T0</accession>
<name>A0A7D9D3T0_9GAMM</name>
<keyword evidence="7 8" id="KW-0998">Cell outer membrane</keyword>
<feature type="domain" description="TonB-dependent receptor-like beta-barrel" evidence="10">
    <location>
        <begin position="232"/>
        <end position="648"/>
    </location>
</feature>
<evidence type="ECO:0000256" key="7">
    <source>
        <dbReference type="ARBA" id="ARBA00023237"/>
    </source>
</evidence>
<dbReference type="Pfam" id="PF07715">
    <property type="entry name" value="Plug"/>
    <property type="match status" value="1"/>
</dbReference>
<keyword evidence="5 9" id="KW-0798">TonB box</keyword>
<comment type="similarity">
    <text evidence="8 9">Belongs to the TonB-dependent receptor family.</text>
</comment>
<dbReference type="Pfam" id="PF00593">
    <property type="entry name" value="TonB_dep_Rec_b-barrel"/>
    <property type="match status" value="1"/>
</dbReference>